<reference evidence="13 14" key="1">
    <citation type="journal article" date="2024" name="Science">
        <title>Giant polyketide synthase enzymes in the biosynthesis of giant marine polyether toxins.</title>
        <authorList>
            <person name="Fallon T.R."/>
            <person name="Shende V.V."/>
            <person name="Wierzbicki I.H."/>
            <person name="Pendleton A.L."/>
            <person name="Watervoot N.F."/>
            <person name="Auber R.P."/>
            <person name="Gonzalez D.J."/>
            <person name="Wisecaver J.H."/>
            <person name="Moore B.S."/>
        </authorList>
    </citation>
    <scope>NUCLEOTIDE SEQUENCE [LARGE SCALE GENOMIC DNA]</scope>
    <source>
        <strain evidence="13 14">12B1</strain>
    </source>
</reference>
<comment type="subcellular location">
    <subcellularLocation>
        <location evidence="1">Membrane</location>
        <topology evidence="1">Multi-pass membrane protein</topology>
    </subcellularLocation>
</comment>
<keyword evidence="10" id="KW-1208">Phospholipid metabolism</keyword>
<name>A0AB34JLS4_PRYPA</name>
<dbReference type="InterPro" id="IPR043130">
    <property type="entry name" value="CDP-OH_PTrfase_TM_dom"/>
</dbReference>
<dbReference type="InterPro" id="IPR050324">
    <property type="entry name" value="CDP-alcohol_PTase-I"/>
</dbReference>
<gene>
    <name evidence="13" type="ORF">AB1Y20_021526</name>
</gene>
<evidence type="ECO:0000313" key="14">
    <source>
        <dbReference type="Proteomes" id="UP001515480"/>
    </source>
</evidence>
<evidence type="ECO:0000256" key="2">
    <source>
        <dbReference type="ARBA" id="ARBA00010441"/>
    </source>
</evidence>
<keyword evidence="12" id="KW-0732">Signal</keyword>
<dbReference type="PROSITE" id="PS00379">
    <property type="entry name" value="CDP_ALCOHOL_P_TRANSF"/>
    <property type="match status" value="1"/>
</dbReference>
<dbReference type="NCBIfam" id="TIGR00560">
    <property type="entry name" value="pgsA"/>
    <property type="match status" value="1"/>
</dbReference>
<proteinExistence type="inferred from homology"/>
<dbReference type="Pfam" id="PF01066">
    <property type="entry name" value="CDP-OH_P_transf"/>
    <property type="match status" value="1"/>
</dbReference>
<dbReference type="PANTHER" id="PTHR14269:SF62">
    <property type="entry name" value="CDP-DIACYLGLYCEROL--GLYCEROL-3-PHOSPHATE 3-PHOSPHATIDYLTRANSFERASE 1, CHLOROPLASTIC"/>
    <property type="match status" value="1"/>
</dbReference>
<keyword evidence="5" id="KW-0812">Transmembrane</keyword>
<evidence type="ECO:0000256" key="7">
    <source>
        <dbReference type="ARBA" id="ARBA00023098"/>
    </source>
</evidence>
<keyword evidence="8" id="KW-0472">Membrane</keyword>
<feature type="signal peptide" evidence="12">
    <location>
        <begin position="1"/>
        <end position="32"/>
    </location>
</feature>
<evidence type="ECO:0008006" key="15">
    <source>
        <dbReference type="Google" id="ProtNLM"/>
    </source>
</evidence>
<dbReference type="InterPro" id="IPR048254">
    <property type="entry name" value="CDP_ALCOHOL_P_TRANSF_CS"/>
</dbReference>
<evidence type="ECO:0000256" key="1">
    <source>
        <dbReference type="ARBA" id="ARBA00004141"/>
    </source>
</evidence>
<keyword evidence="7" id="KW-0443">Lipid metabolism</keyword>
<dbReference type="InterPro" id="IPR000462">
    <property type="entry name" value="CDP-OH_P_trans"/>
</dbReference>
<feature type="chain" id="PRO_5044253402" description="CDP-diacylglycerol--glycerol-3-phosphate 3-phosphatidyltransferase" evidence="12">
    <location>
        <begin position="33"/>
        <end position="247"/>
    </location>
</feature>
<comment type="caution">
    <text evidence="13">The sequence shown here is derived from an EMBL/GenBank/DDBJ whole genome shotgun (WGS) entry which is preliminary data.</text>
</comment>
<evidence type="ECO:0000256" key="4">
    <source>
        <dbReference type="ARBA" id="ARBA00022679"/>
    </source>
</evidence>
<keyword evidence="14" id="KW-1185">Reference proteome</keyword>
<protein>
    <recommendedName>
        <fullName evidence="15">CDP-diacylglycerol--glycerol-3-phosphate 3-phosphatidyltransferase</fullName>
    </recommendedName>
</protein>
<dbReference type="GO" id="GO:0008444">
    <property type="term" value="F:CDP-diacylglycerol-glycerol-3-phosphate 3-phosphatidyltransferase activity"/>
    <property type="evidence" value="ECO:0007669"/>
    <property type="project" value="InterPro"/>
</dbReference>
<dbReference type="GO" id="GO:0046474">
    <property type="term" value="P:glycerophospholipid biosynthetic process"/>
    <property type="evidence" value="ECO:0007669"/>
    <property type="project" value="TreeGrafter"/>
</dbReference>
<evidence type="ECO:0000256" key="12">
    <source>
        <dbReference type="SAM" id="SignalP"/>
    </source>
</evidence>
<dbReference type="AlphaFoldDB" id="A0AB34JLS4"/>
<keyword evidence="3" id="KW-0444">Lipid biosynthesis</keyword>
<evidence type="ECO:0000256" key="5">
    <source>
        <dbReference type="ARBA" id="ARBA00022692"/>
    </source>
</evidence>
<evidence type="ECO:0000256" key="8">
    <source>
        <dbReference type="ARBA" id="ARBA00023136"/>
    </source>
</evidence>
<dbReference type="EMBL" id="JBGBPQ010000007">
    <property type="protein sequence ID" value="KAL1521875.1"/>
    <property type="molecule type" value="Genomic_DNA"/>
</dbReference>
<sequence>MSPRSSTFPSLPSLVVMEVKVSLLASLLLSSAAHVQVPRGGPRSRLTIGALATQPPRPPWQQHLPNTLSLGRIAALPLLAASFYSAAAAERRVPAAVFLGIAITDWLDGFLARRWGVQSEFGAFVDPVADKLLVCVCFVLLSGAMGGLVAVPTSIIVSREIAISALREWMAARGKSDLVAVGWWGKLKTASQMLALFLLLSARPGISRASPLDAACRWYGLLSLSVATALTIGSGCAYFREVLRPSH</sequence>
<dbReference type="Gene3D" id="1.20.120.1760">
    <property type="match status" value="1"/>
</dbReference>
<evidence type="ECO:0000256" key="11">
    <source>
        <dbReference type="RuleBase" id="RU003750"/>
    </source>
</evidence>
<evidence type="ECO:0000256" key="9">
    <source>
        <dbReference type="ARBA" id="ARBA00023209"/>
    </source>
</evidence>
<dbReference type="PANTHER" id="PTHR14269">
    <property type="entry name" value="CDP-DIACYLGLYCEROL--GLYCEROL-3-PHOSPHATE 3-PHOSPHATIDYLTRANSFERASE-RELATED"/>
    <property type="match status" value="1"/>
</dbReference>
<dbReference type="GO" id="GO:0016020">
    <property type="term" value="C:membrane"/>
    <property type="evidence" value="ECO:0007669"/>
    <property type="project" value="UniProtKB-SubCell"/>
</dbReference>
<dbReference type="InterPro" id="IPR004570">
    <property type="entry name" value="Phosphatidylglycerol_P_synth"/>
</dbReference>
<keyword evidence="4 11" id="KW-0808">Transferase</keyword>
<organism evidence="13 14">
    <name type="scientific">Prymnesium parvum</name>
    <name type="common">Toxic golden alga</name>
    <dbReference type="NCBI Taxonomy" id="97485"/>
    <lineage>
        <taxon>Eukaryota</taxon>
        <taxon>Haptista</taxon>
        <taxon>Haptophyta</taxon>
        <taxon>Prymnesiophyceae</taxon>
        <taxon>Prymnesiales</taxon>
        <taxon>Prymnesiaceae</taxon>
        <taxon>Prymnesium</taxon>
    </lineage>
</organism>
<evidence type="ECO:0000256" key="6">
    <source>
        <dbReference type="ARBA" id="ARBA00022989"/>
    </source>
</evidence>
<dbReference type="Proteomes" id="UP001515480">
    <property type="component" value="Unassembled WGS sequence"/>
</dbReference>
<keyword evidence="6" id="KW-1133">Transmembrane helix</keyword>
<keyword evidence="9" id="KW-0594">Phospholipid biosynthesis</keyword>
<evidence type="ECO:0000256" key="10">
    <source>
        <dbReference type="ARBA" id="ARBA00023264"/>
    </source>
</evidence>
<evidence type="ECO:0000256" key="3">
    <source>
        <dbReference type="ARBA" id="ARBA00022516"/>
    </source>
</evidence>
<accession>A0AB34JLS4</accession>
<comment type="similarity">
    <text evidence="2 11">Belongs to the CDP-alcohol phosphatidyltransferase class-I family.</text>
</comment>
<evidence type="ECO:0000313" key="13">
    <source>
        <dbReference type="EMBL" id="KAL1521875.1"/>
    </source>
</evidence>